<protein>
    <submittedName>
        <fullName evidence="2">Uncharacterized protein</fullName>
    </submittedName>
</protein>
<dbReference type="EMBL" id="CP157743">
    <property type="protein sequence ID" value="XBS20084.1"/>
    <property type="molecule type" value="Genomic_DNA"/>
</dbReference>
<sequence>MAKYNIAKLKKLQREAKSLHAEYMALSDEYLHFKENVAELRRNIQEHDGSAEINQNKLEYLVRTGKLKKDVLKPGSIRFLDFPLESLLNAYEFHPINNTLAKVTLERYLAAVEELNELYAYREEVLKKHQLILGLRQRCEDFLKENGVNIGGTGTHGLIISGGI</sequence>
<reference evidence="2 3" key="1">
    <citation type="journal article" date="2024" name="Microbiology">
        <title>Methylomarinum rosea sp. nov., a novel halophilic methanotrophic bacterium from the hypersaline Lake Elton.</title>
        <authorList>
            <person name="Suleimanov R.Z."/>
            <person name="Oshkin I.Y."/>
            <person name="Danilova O.V."/>
            <person name="Suzina N.E."/>
            <person name="Dedysh S.N."/>
        </authorList>
    </citation>
    <scope>NUCLEOTIDE SEQUENCE [LARGE SCALE GENOMIC DNA]</scope>
    <source>
        <strain evidence="2 3">Ch1-1</strain>
    </source>
</reference>
<keyword evidence="3" id="KW-1185">Reference proteome</keyword>
<name>A0AAU7NT13_9GAMM</name>
<keyword evidence="1" id="KW-0175">Coiled coil</keyword>
<dbReference type="KEGG" id="mech:Q9L42_017260"/>
<accession>A0AAU7NT13</accession>
<evidence type="ECO:0000313" key="3">
    <source>
        <dbReference type="Proteomes" id="UP001225378"/>
    </source>
</evidence>
<organism evidence="2 3">
    <name type="scientific">Methylomarinum roseum</name>
    <dbReference type="NCBI Taxonomy" id="3067653"/>
    <lineage>
        <taxon>Bacteria</taxon>
        <taxon>Pseudomonadati</taxon>
        <taxon>Pseudomonadota</taxon>
        <taxon>Gammaproteobacteria</taxon>
        <taxon>Methylococcales</taxon>
        <taxon>Methylococcaceae</taxon>
        <taxon>Methylomarinum</taxon>
    </lineage>
</organism>
<evidence type="ECO:0000256" key="1">
    <source>
        <dbReference type="SAM" id="Coils"/>
    </source>
</evidence>
<dbReference type="Proteomes" id="UP001225378">
    <property type="component" value="Chromosome"/>
</dbReference>
<proteinExistence type="predicted"/>
<dbReference type="RefSeq" id="WP_349431493.1">
    <property type="nucleotide sequence ID" value="NZ_CP157743.1"/>
</dbReference>
<evidence type="ECO:0000313" key="2">
    <source>
        <dbReference type="EMBL" id="XBS20084.1"/>
    </source>
</evidence>
<feature type="coiled-coil region" evidence="1">
    <location>
        <begin position="9"/>
        <end position="43"/>
    </location>
</feature>
<dbReference type="AlphaFoldDB" id="A0AAU7NT13"/>
<gene>
    <name evidence="2" type="ORF">Q9L42_017260</name>
</gene>